<feature type="transmembrane region" description="Helical" evidence="1">
    <location>
        <begin position="15"/>
        <end position="36"/>
    </location>
</feature>
<comment type="caution">
    <text evidence="2">The sequence shown here is derived from an EMBL/GenBank/DDBJ whole genome shotgun (WGS) entry which is preliminary data.</text>
</comment>
<protein>
    <submittedName>
        <fullName evidence="2">DUF3927 domain-containing protein</fullName>
    </submittedName>
</protein>
<gene>
    <name evidence="2" type="ORF">B6G93_10635</name>
</gene>
<keyword evidence="1" id="KW-0812">Transmembrane</keyword>
<keyword evidence="1" id="KW-0472">Membrane</keyword>
<reference evidence="2" key="1">
    <citation type="submission" date="2018-07" db="EMBL/GenBank/DDBJ databases">
        <authorList>
            <consortium name="PulseNet: The National Subtyping Network for Foodborne Disease Surveillance"/>
            <person name="Tarr C.L."/>
            <person name="Trees E."/>
            <person name="Katz L.S."/>
            <person name="Carleton-Romer H.A."/>
            <person name="Stroika S."/>
            <person name="Kucerova Z."/>
            <person name="Roache K.F."/>
            <person name="Sabol A.L."/>
            <person name="Besser J."/>
            <person name="Gerner-Smidt P."/>
        </authorList>
    </citation>
    <scope>NUCLEOTIDE SEQUENCE</scope>
    <source>
        <strain evidence="2">PNUSAS009347</strain>
    </source>
</reference>
<organism evidence="2">
    <name type="scientific">Salmonella enterica</name>
    <name type="common">Salmonella choleraesuis</name>
    <dbReference type="NCBI Taxonomy" id="28901"/>
    <lineage>
        <taxon>Bacteria</taxon>
        <taxon>Pseudomonadati</taxon>
        <taxon>Pseudomonadota</taxon>
        <taxon>Gammaproteobacteria</taxon>
        <taxon>Enterobacterales</taxon>
        <taxon>Enterobacteriaceae</taxon>
        <taxon>Salmonella</taxon>
    </lineage>
</organism>
<accession>A0A5V5QFN2</accession>
<proteinExistence type="predicted"/>
<keyword evidence="1" id="KW-1133">Transmembrane helix</keyword>
<evidence type="ECO:0000313" key="2">
    <source>
        <dbReference type="EMBL" id="EBQ8522419.1"/>
    </source>
</evidence>
<sequence>MVLKLSVLVDFTSTILSVLSDGALVAVAVTLVWPIFKTASKDQ</sequence>
<dbReference type="InterPro" id="IPR025169">
    <property type="entry name" value="DUF3927"/>
</dbReference>
<dbReference type="EMBL" id="AAGQIV010000017">
    <property type="protein sequence ID" value="EBQ8522419.1"/>
    <property type="molecule type" value="Genomic_DNA"/>
</dbReference>
<dbReference type="AlphaFoldDB" id="A0A5V5QFN2"/>
<name>A0A5V5QFN2_SALER</name>
<dbReference type="Pfam" id="PF13064">
    <property type="entry name" value="DUF3927"/>
    <property type="match status" value="1"/>
</dbReference>
<evidence type="ECO:0000256" key="1">
    <source>
        <dbReference type="SAM" id="Phobius"/>
    </source>
</evidence>